<protein>
    <submittedName>
        <fullName evidence="3">Flp pilus assembly protein CpaB</fullName>
    </submittedName>
</protein>
<dbReference type="InterPro" id="IPR031571">
    <property type="entry name" value="RcpC_dom"/>
</dbReference>
<dbReference type="InterPro" id="IPR013974">
    <property type="entry name" value="SAF"/>
</dbReference>
<dbReference type="SMART" id="SM00858">
    <property type="entry name" value="SAF"/>
    <property type="match status" value="1"/>
</dbReference>
<evidence type="ECO:0000313" key="4">
    <source>
        <dbReference type="Proteomes" id="UP000540556"/>
    </source>
</evidence>
<dbReference type="RefSeq" id="WP_182949052.1">
    <property type="nucleotide sequence ID" value="NZ_JABEQK010000004.1"/>
</dbReference>
<name>A0A7W4KDB7_9PROT</name>
<evidence type="ECO:0000313" key="3">
    <source>
        <dbReference type="EMBL" id="MBB2204794.1"/>
    </source>
</evidence>
<feature type="region of interest" description="Disordered" evidence="1">
    <location>
        <begin position="233"/>
        <end position="261"/>
    </location>
</feature>
<dbReference type="AlphaFoldDB" id="A0A7W4KDB7"/>
<dbReference type="CDD" id="cd11614">
    <property type="entry name" value="SAF_CpaB_FlgA_like"/>
    <property type="match status" value="1"/>
</dbReference>
<dbReference type="EMBL" id="JABEQK010000004">
    <property type="protein sequence ID" value="MBB2204794.1"/>
    <property type="molecule type" value="Genomic_DNA"/>
</dbReference>
<sequence>MNPRILLLALLLMGGGGAFLFFRLLSAPAPLPAGPAPEARREVLVAVHSVRPGDFLRAADFTPRSFPISKIPQGAADASLKARHGLDGAVARQELAADGVLKADGFVTPDETGFLREVLAPGMRAISIFITPVTGVSGLVEPGDQVDVVLVQQAHDGPDGHEGAAGAKGVVASARILAVGQSVRKIQVDPKKEAGGTMPSPSTATLEVSPEDVGVLSVASKMGDLVLAIRPRSSEGQASSVPQVDGEKVSMKLQNTTRRSSVRVYNGTASASNVEF</sequence>
<dbReference type="Pfam" id="PF08666">
    <property type="entry name" value="SAF"/>
    <property type="match status" value="1"/>
</dbReference>
<feature type="domain" description="SAF" evidence="2">
    <location>
        <begin position="41"/>
        <end position="107"/>
    </location>
</feature>
<comment type="caution">
    <text evidence="3">The sequence shown here is derived from an EMBL/GenBank/DDBJ whole genome shotgun (WGS) entry which is preliminary data.</text>
</comment>
<dbReference type="NCBIfam" id="TIGR03177">
    <property type="entry name" value="pilus_cpaB"/>
    <property type="match status" value="1"/>
</dbReference>
<organism evidence="3 4">
    <name type="scientific">Gluconacetobacter takamatsuzukensis</name>
    <dbReference type="NCBI Taxonomy" id="1286190"/>
    <lineage>
        <taxon>Bacteria</taxon>
        <taxon>Pseudomonadati</taxon>
        <taxon>Pseudomonadota</taxon>
        <taxon>Alphaproteobacteria</taxon>
        <taxon>Acetobacterales</taxon>
        <taxon>Acetobacteraceae</taxon>
        <taxon>Gluconacetobacter</taxon>
    </lineage>
</organism>
<keyword evidence="4" id="KW-1185">Reference proteome</keyword>
<reference evidence="3 4" key="1">
    <citation type="submission" date="2020-04" db="EMBL/GenBank/DDBJ databases">
        <title>Description of novel Gluconacetobacter.</title>
        <authorList>
            <person name="Sombolestani A."/>
        </authorList>
    </citation>
    <scope>NUCLEOTIDE SEQUENCE [LARGE SCALE GENOMIC DNA]</scope>
    <source>
        <strain evidence="3 4">LMG 27800</strain>
    </source>
</reference>
<gene>
    <name evidence="3" type="primary">cpaB</name>
    <name evidence="3" type="ORF">HLH27_07150</name>
</gene>
<proteinExistence type="predicted"/>
<evidence type="ECO:0000256" key="1">
    <source>
        <dbReference type="SAM" id="MobiDB-lite"/>
    </source>
</evidence>
<accession>A0A7W4KDB7</accession>
<dbReference type="Pfam" id="PF16976">
    <property type="entry name" value="RcpC"/>
    <property type="match status" value="1"/>
</dbReference>
<evidence type="ECO:0000259" key="2">
    <source>
        <dbReference type="SMART" id="SM00858"/>
    </source>
</evidence>
<dbReference type="Proteomes" id="UP000540556">
    <property type="component" value="Unassembled WGS sequence"/>
</dbReference>
<dbReference type="InterPro" id="IPR017592">
    <property type="entry name" value="Pilus_assmbl_Flp-typ_CpaB"/>
</dbReference>